<dbReference type="EMBL" id="JBFXLS010000075">
    <property type="protein sequence ID" value="KAL2819659.1"/>
    <property type="molecule type" value="Genomic_DNA"/>
</dbReference>
<evidence type="ECO:0000313" key="2">
    <source>
        <dbReference type="EMBL" id="KAL2819659.1"/>
    </source>
</evidence>
<evidence type="ECO:0000313" key="3">
    <source>
        <dbReference type="Proteomes" id="UP001610335"/>
    </source>
</evidence>
<keyword evidence="3" id="KW-1185">Reference proteome</keyword>
<accession>A0ABR4HX50</accession>
<dbReference type="InterPro" id="IPR006175">
    <property type="entry name" value="YjgF/YER057c/UK114"/>
</dbReference>
<evidence type="ECO:0000256" key="1">
    <source>
        <dbReference type="SAM" id="MobiDB-lite"/>
    </source>
</evidence>
<dbReference type="Gene3D" id="3.30.1330.40">
    <property type="entry name" value="RutC-like"/>
    <property type="match status" value="1"/>
</dbReference>
<dbReference type="InterPro" id="IPR035959">
    <property type="entry name" value="RutC-like_sf"/>
</dbReference>
<comment type="caution">
    <text evidence="2">The sequence shown here is derived from an EMBL/GenBank/DDBJ whole genome shotgun (WGS) entry which is preliminary data.</text>
</comment>
<dbReference type="Proteomes" id="UP001610335">
    <property type="component" value="Unassembled WGS sequence"/>
</dbReference>
<dbReference type="SUPFAM" id="SSF55298">
    <property type="entry name" value="YjgF-like"/>
    <property type="match status" value="1"/>
</dbReference>
<name>A0ABR4HX50_9EURO</name>
<feature type="compositionally biased region" description="Polar residues" evidence="1">
    <location>
        <begin position="10"/>
        <end position="22"/>
    </location>
</feature>
<dbReference type="Pfam" id="PF01042">
    <property type="entry name" value="Ribonuc_L-PSP"/>
    <property type="match status" value="1"/>
</dbReference>
<protein>
    <submittedName>
        <fullName evidence="2">Uncharacterized protein</fullName>
    </submittedName>
</protein>
<gene>
    <name evidence="2" type="ORF">BDW59DRAFT_151321</name>
</gene>
<proteinExistence type="predicted"/>
<feature type="region of interest" description="Disordered" evidence="1">
    <location>
        <begin position="1"/>
        <end position="22"/>
    </location>
</feature>
<organism evidence="2 3">
    <name type="scientific">Aspergillus cavernicola</name>
    <dbReference type="NCBI Taxonomy" id="176166"/>
    <lineage>
        <taxon>Eukaryota</taxon>
        <taxon>Fungi</taxon>
        <taxon>Dikarya</taxon>
        <taxon>Ascomycota</taxon>
        <taxon>Pezizomycotina</taxon>
        <taxon>Eurotiomycetes</taxon>
        <taxon>Eurotiomycetidae</taxon>
        <taxon>Eurotiales</taxon>
        <taxon>Aspergillaceae</taxon>
        <taxon>Aspergillus</taxon>
        <taxon>Aspergillus subgen. Nidulantes</taxon>
    </lineage>
</organism>
<reference evidence="2 3" key="1">
    <citation type="submission" date="2024-07" db="EMBL/GenBank/DDBJ databases">
        <title>Section-level genome sequencing and comparative genomics of Aspergillus sections Usti and Cavernicolus.</title>
        <authorList>
            <consortium name="Lawrence Berkeley National Laboratory"/>
            <person name="Nybo J.L."/>
            <person name="Vesth T.C."/>
            <person name="Theobald S."/>
            <person name="Frisvad J.C."/>
            <person name="Larsen T.O."/>
            <person name="Kjaerboelling I."/>
            <person name="Rothschild-Mancinelli K."/>
            <person name="Lyhne E.K."/>
            <person name="Kogle M.E."/>
            <person name="Barry K."/>
            <person name="Clum A."/>
            <person name="Na H."/>
            <person name="Ledsgaard L."/>
            <person name="Lin J."/>
            <person name="Lipzen A."/>
            <person name="Kuo A."/>
            <person name="Riley R."/>
            <person name="Mondo S."/>
            <person name="LaButti K."/>
            <person name="Haridas S."/>
            <person name="Pangalinan J."/>
            <person name="Salamov A.A."/>
            <person name="Simmons B.A."/>
            <person name="Magnuson J.K."/>
            <person name="Chen J."/>
            <person name="Drula E."/>
            <person name="Henrissat B."/>
            <person name="Wiebenga A."/>
            <person name="Lubbers R.J."/>
            <person name="Gomes A.C."/>
            <person name="Makela M.R."/>
            <person name="Stajich J."/>
            <person name="Grigoriev I.V."/>
            <person name="Mortensen U.H."/>
            <person name="De vries R.P."/>
            <person name="Baker S.E."/>
            <person name="Andersen M.R."/>
        </authorList>
    </citation>
    <scope>NUCLEOTIDE SEQUENCE [LARGE SCALE GENOMIC DNA]</scope>
    <source>
        <strain evidence="2 3">CBS 600.67</strain>
    </source>
</reference>
<sequence>MSRIPIVHTANRSNPPFHSSSRSDISIVNFPPDNPSIAFVHIAGQSGTPPFNWNSRYSTKLLDQAKYALANLGECLTIAGATPRDVTKITIHTVDLGTQSGDLIKLLTEFFTDREGNVHKPPRTMREVASGPRIEIDAEAVVSLAAPPSYEKVTGSA</sequence>